<feature type="chain" id="PRO_5008278002" description="Copper amine oxidase" evidence="1">
    <location>
        <begin position="30"/>
        <end position="485"/>
    </location>
</feature>
<dbReference type="AlphaFoldDB" id="A0A198ADA4"/>
<dbReference type="InterPro" id="IPR018711">
    <property type="entry name" value="NAGPA"/>
</dbReference>
<dbReference type="PANTHER" id="PTHR40446">
    <property type="entry name" value="N-ACETYLGLUCOSAMINE-1-PHOSPHODIESTER ALPHA-N-ACETYLGLUCOSAMINIDASE"/>
    <property type="match status" value="1"/>
</dbReference>
<evidence type="ECO:0000256" key="1">
    <source>
        <dbReference type="SAM" id="SignalP"/>
    </source>
</evidence>
<dbReference type="Pfam" id="PF07833">
    <property type="entry name" value="Cu_amine_oxidN1"/>
    <property type="match status" value="1"/>
</dbReference>
<dbReference type="Gene3D" id="3.30.457.10">
    <property type="entry name" value="Copper amine oxidase-like, N-terminal domain"/>
    <property type="match status" value="1"/>
</dbReference>
<sequence length="485" mass="51740">MLYPKLLLPATSLLLTAALLTGGASSVSAAYSPSVSASTKLVYASGKNFTVKTVTIDLTDPTLELVPALADGGIGHDDAMQAIVDRENGVAAINGTFFNAYESDPYIRYPNGTLLKSGETMHSGENQTLFLNKDKVPDIQFVNLDIAIRTSEGGGTYTINPWGINKYYGDTSTDQIVWYTPDFGRWIGFPNGTKVVISEGLVTRITQDSVAVPEDGYVLFVGNSANNKQNVLTKLDVGDRITKDILAKGEGSSNLDAKTWLSAIGVGPKLVTNGASDINVSRDGFTDPKVTQSSAARSFVGIDGSNRLVMGTVPNATLSELASISIALGLTEAMNMDGGSSSGLYANGTMMTYPGRKLSNVLLVRKLDKPKVQIEINGQYISDFAGFIDRETTVVPIRPFITAMNAKFTWDASTRTATITNAGVTLKLQDGSSVATVNGKSVAVPVPLQIMSDSRMYVPLRLVAESLKSTVTWNSNLYRASVKLP</sequence>
<evidence type="ECO:0000259" key="2">
    <source>
        <dbReference type="Pfam" id="PF07833"/>
    </source>
</evidence>
<dbReference type="InterPro" id="IPR036582">
    <property type="entry name" value="Mao_N_sf"/>
</dbReference>
<dbReference type="Pfam" id="PF09992">
    <property type="entry name" value="NAGPA"/>
    <property type="match status" value="1"/>
</dbReference>
<evidence type="ECO:0008006" key="6">
    <source>
        <dbReference type="Google" id="ProtNLM"/>
    </source>
</evidence>
<dbReference type="PANTHER" id="PTHR40446:SF2">
    <property type="entry name" value="N-ACETYLGLUCOSAMINE-1-PHOSPHODIESTER ALPHA-N-ACETYLGLUCOSAMINIDASE"/>
    <property type="match status" value="1"/>
</dbReference>
<gene>
    <name evidence="4" type="ORF">A8708_27330</name>
</gene>
<keyword evidence="5" id="KW-1185">Reference proteome</keyword>
<proteinExistence type="predicted"/>
<organism evidence="4 5">
    <name type="scientific">Paenibacillus oryzisoli</name>
    <dbReference type="NCBI Taxonomy" id="1850517"/>
    <lineage>
        <taxon>Bacteria</taxon>
        <taxon>Bacillati</taxon>
        <taxon>Bacillota</taxon>
        <taxon>Bacilli</taxon>
        <taxon>Bacillales</taxon>
        <taxon>Paenibacillaceae</taxon>
        <taxon>Paenibacillus</taxon>
    </lineage>
</organism>
<dbReference type="OrthoDB" id="9809781at2"/>
<evidence type="ECO:0000259" key="3">
    <source>
        <dbReference type="Pfam" id="PF09992"/>
    </source>
</evidence>
<dbReference type="RefSeq" id="WP_068663906.1">
    <property type="nucleotide sequence ID" value="NZ_LYPB01000060.1"/>
</dbReference>
<comment type="caution">
    <text evidence="4">The sequence shown here is derived from an EMBL/GenBank/DDBJ whole genome shotgun (WGS) entry which is preliminary data.</text>
</comment>
<protein>
    <recommendedName>
        <fullName evidence="6">Copper amine oxidase</fullName>
    </recommendedName>
</protein>
<dbReference type="Proteomes" id="UP000078454">
    <property type="component" value="Unassembled WGS sequence"/>
</dbReference>
<feature type="signal peptide" evidence="1">
    <location>
        <begin position="1"/>
        <end position="29"/>
    </location>
</feature>
<dbReference type="EMBL" id="LYPB01000060">
    <property type="protein sequence ID" value="OAS19041.1"/>
    <property type="molecule type" value="Genomic_DNA"/>
</dbReference>
<dbReference type="STRING" id="1850517.A8708_27330"/>
<feature type="domain" description="Copper amine oxidase-like N-terminal" evidence="2">
    <location>
        <begin position="376"/>
        <end position="476"/>
    </location>
</feature>
<dbReference type="SUPFAM" id="SSF55383">
    <property type="entry name" value="Copper amine oxidase, domain N"/>
    <property type="match status" value="1"/>
</dbReference>
<evidence type="ECO:0000313" key="4">
    <source>
        <dbReference type="EMBL" id="OAS19041.1"/>
    </source>
</evidence>
<feature type="domain" description="Phosphodiester glycosidase" evidence="3">
    <location>
        <begin position="192"/>
        <end position="364"/>
    </location>
</feature>
<keyword evidence="1" id="KW-0732">Signal</keyword>
<name>A0A198ADA4_9BACL</name>
<reference evidence="4 5" key="1">
    <citation type="submission" date="2016-05" db="EMBL/GenBank/DDBJ databases">
        <title>Paenibacillus sp. 1ZS3-15 nov., isolated from the rhizosphere soil.</title>
        <authorList>
            <person name="Zhang X.X."/>
            <person name="Zhang J."/>
        </authorList>
    </citation>
    <scope>NUCLEOTIDE SEQUENCE [LARGE SCALE GENOMIC DNA]</scope>
    <source>
        <strain evidence="4 5">1ZS3-15</strain>
    </source>
</reference>
<evidence type="ECO:0000313" key="5">
    <source>
        <dbReference type="Proteomes" id="UP000078454"/>
    </source>
</evidence>
<accession>A0A198ADA4</accession>
<dbReference type="InterPro" id="IPR012854">
    <property type="entry name" value="Cu_amine_oxidase-like_N"/>
</dbReference>